<proteinExistence type="predicted"/>
<keyword evidence="2" id="KW-0732">Signal</keyword>
<name>A0A7J8KAB5_ROUAE</name>
<evidence type="ECO:0000313" key="3">
    <source>
        <dbReference type="EMBL" id="KAF6505823.1"/>
    </source>
</evidence>
<sequence length="264" mass="27909">MRWHQPSRPAGGRVALWTQLLCPCAAGSWLDCIRQWRSVGSQARLLFLCPWDPRARAPFSKVHGALCCHCLRLTASGAQGWAGHRPLAPGPVQSCSVEEKPESRWQGQWGQPTPTCPGDRLLDTLHGSATGALGQGSSWGRSAHTPAQLGLSPSGHGPPPCGREETGDGCCGSPLATASLGPVVAEAPAGQHWERLSHRGLGLAVHHGEGPAASLEPDPVRWSSAPEAGSQAPHPQGAPSLPGPLGPCCPWGERNHCSWRKMQR</sequence>
<protein>
    <submittedName>
        <fullName evidence="3">Uncharacterized protein</fullName>
    </submittedName>
</protein>
<comment type="caution">
    <text evidence="3">The sequence shown here is derived from an EMBL/GenBank/DDBJ whole genome shotgun (WGS) entry which is preliminary data.</text>
</comment>
<feature type="region of interest" description="Disordered" evidence="1">
    <location>
        <begin position="100"/>
        <end position="168"/>
    </location>
</feature>
<feature type="region of interest" description="Disordered" evidence="1">
    <location>
        <begin position="207"/>
        <end position="242"/>
    </location>
</feature>
<reference evidence="3 4" key="1">
    <citation type="journal article" date="2020" name="Nature">
        <title>Six reference-quality genomes reveal evolution of bat adaptations.</title>
        <authorList>
            <person name="Jebb D."/>
            <person name="Huang Z."/>
            <person name="Pippel M."/>
            <person name="Hughes G.M."/>
            <person name="Lavrichenko K."/>
            <person name="Devanna P."/>
            <person name="Winkler S."/>
            <person name="Jermiin L.S."/>
            <person name="Skirmuntt E.C."/>
            <person name="Katzourakis A."/>
            <person name="Burkitt-Gray L."/>
            <person name="Ray D.A."/>
            <person name="Sullivan K.A.M."/>
            <person name="Roscito J.G."/>
            <person name="Kirilenko B.M."/>
            <person name="Davalos L.M."/>
            <person name="Corthals A.P."/>
            <person name="Power M.L."/>
            <person name="Jones G."/>
            <person name="Ransome R.D."/>
            <person name="Dechmann D.K.N."/>
            <person name="Locatelli A.G."/>
            <person name="Puechmaille S.J."/>
            <person name="Fedrigo O."/>
            <person name="Jarvis E.D."/>
            <person name="Hiller M."/>
            <person name="Vernes S.C."/>
            <person name="Myers E.W."/>
            <person name="Teeling E.C."/>
        </authorList>
    </citation>
    <scope>NUCLEOTIDE SEQUENCE [LARGE SCALE GENOMIC DNA]</scope>
    <source>
        <strain evidence="3">MRouAeg1</strain>
        <tissue evidence="3">Muscle</tissue>
    </source>
</reference>
<dbReference type="Proteomes" id="UP000593571">
    <property type="component" value="Unassembled WGS sequence"/>
</dbReference>
<organism evidence="3 4">
    <name type="scientific">Rousettus aegyptiacus</name>
    <name type="common">Egyptian fruit bat</name>
    <name type="synonym">Pteropus aegyptiacus</name>
    <dbReference type="NCBI Taxonomy" id="9407"/>
    <lineage>
        <taxon>Eukaryota</taxon>
        <taxon>Metazoa</taxon>
        <taxon>Chordata</taxon>
        <taxon>Craniata</taxon>
        <taxon>Vertebrata</taxon>
        <taxon>Euteleostomi</taxon>
        <taxon>Mammalia</taxon>
        <taxon>Eutheria</taxon>
        <taxon>Laurasiatheria</taxon>
        <taxon>Chiroptera</taxon>
        <taxon>Yinpterochiroptera</taxon>
        <taxon>Pteropodoidea</taxon>
        <taxon>Pteropodidae</taxon>
        <taxon>Rousettinae</taxon>
        <taxon>Rousettus</taxon>
    </lineage>
</organism>
<keyword evidence="4" id="KW-1185">Reference proteome</keyword>
<feature type="chain" id="PRO_5029559604" evidence="2">
    <location>
        <begin position="28"/>
        <end position="264"/>
    </location>
</feature>
<dbReference type="EMBL" id="JACASE010000001">
    <property type="protein sequence ID" value="KAF6505823.1"/>
    <property type="molecule type" value="Genomic_DNA"/>
</dbReference>
<feature type="signal peptide" evidence="2">
    <location>
        <begin position="1"/>
        <end position="27"/>
    </location>
</feature>
<evidence type="ECO:0000256" key="1">
    <source>
        <dbReference type="SAM" id="MobiDB-lite"/>
    </source>
</evidence>
<gene>
    <name evidence="3" type="ORF">HJG63_007716</name>
</gene>
<evidence type="ECO:0000313" key="4">
    <source>
        <dbReference type="Proteomes" id="UP000593571"/>
    </source>
</evidence>
<dbReference type="AlphaFoldDB" id="A0A7J8KAB5"/>
<evidence type="ECO:0000256" key="2">
    <source>
        <dbReference type="SAM" id="SignalP"/>
    </source>
</evidence>
<accession>A0A7J8KAB5</accession>